<evidence type="ECO:0000256" key="1">
    <source>
        <dbReference type="ARBA" id="ARBA00022670"/>
    </source>
</evidence>
<dbReference type="Pfam" id="PF24626">
    <property type="entry name" value="SH3_Tf2-1"/>
    <property type="match status" value="1"/>
</dbReference>
<dbReference type="Pfam" id="PF17921">
    <property type="entry name" value="Integrase_H2C2"/>
    <property type="match status" value="1"/>
</dbReference>
<dbReference type="Proteomes" id="UP001151760">
    <property type="component" value="Unassembled WGS sequence"/>
</dbReference>
<evidence type="ECO:0000256" key="8">
    <source>
        <dbReference type="ARBA" id="ARBA00022801"/>
    </source>
</evidence>
<keyword evidence="9" id="KW-0460">Magnesium</keyword>
<keyword evidence="21" id="KW-1185">Reference proteome</keyword>
<dbReference type="EMBL" id="BQNB010011614">
    <property type="protein sequence ID" value="GJS92891.1"/>
    <property type="molecule type" value="Genomic_DNA"/>
</dbReference>
<dbReference type="InterPro" id="IPR050951">
    <property type="entry name" value="Retrovirus_Pol_polyprotein"/>
</dbReference>
<evidence type="ECO:0000256" key="3">
    <source>
        <dbReference type="ARBA" id="ARBA00022695"/>
    </source>
</evidence>
<evidence type="ECO:0000256" key="13">
    <source>
        <dbReference type="ARBA" id="ARBA00023125"/>
    </source>
</evidence>
<dbReference type="Pfam" id="PF08284">
    <property type="entry name" value="RVP_2"/>
    <property type="match status" value="1"/>
</dbReference>
<evidence type="ECO:0000256" key="12">
    <source>
        <dbReference type="ARBA" id="ARBA00022932"/>
    </source>
</evidence>
<dbReference type="InterPro" id="IPR041588">
    <property type="entry name" value="Integrase_H2C2"/>
</dbReference>
<keyword evidence="4" id="KW-0540">Nuclease</keyword>
<feature type="domain" description="Integrase catalytic" evidence="19">
    <location>
        <begin position="1123"/>
        <end position="1287"/>
    </location>
</feature>
<dbReference type="InterPro" id="IPR021109">
    <property type="entry name" value="Peptidase_aspartic_dom_sf"/>
</dbReference>
<evidence type="ECO:0000259" key="18">
    <source>
        <dbReference type="PROSITE" id="PS50878"/>
    </source>
</evidence>
<dbReference type="Gene3D" id="2.40.70.10">
    <property type="entry name" value="Acid Proteases"/>
    <property type="match status" value="1"/>
</dbReference>
<keyword evidence="12" id="KW-0239">DNA-directed DNA polymerase</keyword>
<keyword evidence="3" id="KW-0548">Nucleotidyltransferase</keyword>
<evidence type="ECO:0000256" key="5">
    <source>
        <dbReference type="ARBA" id="ARBA00022723"/>
    </source>
</evidence>
<evidence type="ECO:0000256" key="11">
    <source>
        <dbReference type="ARBA" id="ARBA00022918"/>
    </source>
</evidence>
<evidence type="ECO:0000256" key="10">
    <source>
        <dbReference type="ARBA" id="ARBA00022908"/>
    </source>
</evidence>
<dbReference type="InterPro" id="IPR012337">
    <property type="entry name" value="RNaseH-like_sf"/>
</dbReference>
<dbReference type="Gene3D" id="3.30.420.10">
    <property type="entry name" value="Ribonuclease H-like superfamily/Ribonuclease H"/>
    <property type="match status" value="1"/>
</dbReference>
<dbReference type="InterPro" id="IPR000477">
    <property type="entry name" value="RT_dom"/>
</dbReference>
<accession>A0ABQ4ZTT5</accession>
<organism evidence="20 21">
    <name type="scientific">Tanacetum coccineum</name>
    <dbReference type="NCBI Taxonomy" id="301880"/>
    <lineage>
        <taxon>Eukaryota</taxon>
        <taxon>Viridiplantae</taxon>
        <taxon>Streptophyta</taxon>
        <taxon>Embryophyta</taxon>
        <taxon>Tracheophyta</taxon>
        <taxon>Spermatophyta</taxon>
        <taxon>Magnoliopsida</taxon>
        <taxon>eudicotyledons</taxon>
        <taxon>Gunneridae</taxon>
        <taxon>Pentapetalae</taxon>
        <taxon>asterids</taxon>
        <taxon>campanulids</taxon>
        <taxon>Asterales</taxon>
        <taxon>Asteraceae</taxon>
        <taxon>Asteroideae</taxon>
        <taxon>Anthemideae</taxon>
        <taxon>Anthemidinae</taxon>
        <taxon>Tanacetum</taxon>
    </lineage>
</organism>
<dbReference type="Pfam" id="PF00385">
    <property type="entry name" value="Chromo"/>
    <property type="match status" value="1"/>
</dbReference>
<feature type="compositionally biased region" description="Polar residues" evidence="16">
    <location>
        <begin position="271"/>
        <end position="287"/>
    </location>
</feature>
<dbReference type="InterPro" id="IPR056924">
    <property type="entry name" value="SH3_Tf2-1"/>
</dbReference>
<keyword evidence="7" id="KW-0255">Endonuclease</keyword>
<evidence type="ECO:0000256" key="7">
    <source>
        <dbReference type="ARBA" id="ARBA00022759"/>
    </source>
</evidence>
<dbReference type="Pfam" id="PF00078">
    <property type="entry name" value="RVT_1"/>
    <property type="match status" value="1"/>
</dbReference>
<dbReference type="PANTHER" id="PTHR37984:SF5">
    <property type="entry name" value="PROTEIN NYNRIN-LIKE"/>
    <property type="match status" value="1"/>
</dbReference>
<dbReference type="InterPro" id="IPR043502">
    <property type="entry name" value="DNA/RNA_pol_sf"/>
</dbReference>
<keyword evidence="11" id="KW-0695">RNA-directed DNA polymerase</keyword>
<dbReference type="Pfam" id="PF00665">
    <property type="entry name" value="rve"/>
    <property type="match status" value="1"/>
</dbReference>
<dbReference type="PROSITE" id="PS50994">
    <property type="entry name" value="INTEGRASE"/>
    <property type="match status" value="1"/>
</dbReference>
<name>A0ABQ4ZTT5_9ASTR</name>
<reference evidence="20" key="1">
    <citation type="journal article" date="2022" name="Int. J. Mol. Sci.">
        <title>Draft Genome of Tanacetum Coccineum: Genomic Comparison of Closely Related Tanacetum-Family Plants.</title>
        <authorList>
            <person name="Yamashiro T."/>
            <person name="Shiraishi A."/>
            <person name="Nakayama K."/>
            <person name="Satake H."/>
        </authorList>
    </citation>
    <scope>NUCLEOTIDE SEQUENCE</scope>
</reference>
<keyword evidence="8" id="KW-0378">Hydrolase</keyword>
<evidence type="ECO:0000256" key="14">
    <source>
        <dbReference type="ARBA" id="ARBA00023172"/>
    </source>
</evidence>
<evidence type="ECO:0000256" key="4">
    <source>
        <dbReference type="ARBA" id="ARBA00022722"/>
    </source>
</evidence>
<feature type="domain" description="Reverse transcriptase" evidence="18">
    <location>
        <begin position="604"/>
        <end position="783"/>
    </location>
</feature>
<evidence type="ECO:0000256" key="6">
    <source>
        <dbReference type="ARBA" id="ARBA00022750"/>
    </source>
</evidence>
<keyword evidence="1" id="KW-0645">Protease</keyword>
<reference evidence="20" key="2">
    <citation type="submission" date="2022-01" db="EMBL/GenBank/DDBJ databases">
        <authorList>
            <person name="Yamashiro T."/>
            <person name="Shiraishi A."/>
            <person name="Satake H."/>
            <person name="Nakayama K."/>
        </authorList>
    </citation>
    <scope>NUCLEOTIDE SEQUENCE</scope>
</reference>
<evidence type="ECO:0000256" key="15">
    <source>
        <dbReference type="ARBA" id="ARBA00023268"/>
    </source>
</evidence>
<evidence type="ECO:0000259" key="19">
    <source>
        <dbReference type="PROSITE" id="PS50994"/>
    </source>
</evidence>
<keyword evidence="10" id="KW-0229">DNA integration</keyword>
<dbReference type="CDD" id="cd01647">
    <property type="entry name" value="RT_LTR"/>
    <property type="match status" value="1"/>
</dbReference>
<dbReference type="SUPFAM" id="SSF50630">
    <property type="entry name" value="Acid proteases"/>
    <property type="match status" value="1"/>
</dbReference>
<evidence type="ECO:0000313" key="20">
    <source>
        <dbReference type="EMBL" id="GJS92891.1"/>
    </source>
</evidence>
<dbReference type="InterPro" id="IPR023780">
    <property type="entry name" value="Chromo_domain"/>
</dbReference>
<keyword evidence="6" id="KW-0064">Aspartyl protease</keyword>
<evidence type="ECO:0000256" key="2">
    <source>
        <dbReference type="ARBA" id="ARBA00022679"/>
    </source>
</evidence>
<dbReference type="PROSITE" id="PS50013">
    <property type="entry name" value="CHROMO_2"/>
    <property type="match status" value="1"/>
</dbReference>
<feature type="region of interest" description="Disordered" evidence="16">
    <location>
        <begin position="271"/>
        <end position="291"/>
    </location>
</feature>
<dbReference type="InterPro" id="IPR041577">
    <property type="entry name" value="RT_RNaseH_2"/>
</dbReference>
<dbReference type="InterPro" id="IPR001584">
    <property type="entry name" value="Integrase_cat-core"/>
</dbReference>
<keyword evidence="13" id="KW-0238">DNA-binding</keyword>
<dbReference type="InterPro" id="IPR036397">
    <property type="entry name" value="RNaseH_sf"/>
</dbReference>
<dbReference type="SUPFAM" id="SSF53098">
    <property type="entry name" value="Ribonuclease H-like"/>
    <property type="match status" value="1"/>
</dbReference>
<gene>
    <name evidence="20" type="ORF">Tco_0799859</name>
</gene>
<comment type="caution">
    <text evidence="20">The sequence shown here is derived from an EMBL/GenBank/DDBJ whole genome shotgun (WGS) entry which is preliminary data.</text>
</comment>
<dbReference type="InterPro" id="IPR016197">
    <property type="entry name" value="Chromo-like_dom_sf"/>
</dbReference>
<keyword evidence="14" id="KW-0233">DNA recombination</keyword>
<dbReference type="InterPro" id="IPR000953">
    <property type="entry name" value="Chromo/chromo_shadow_dom"/>
</dbReference>
<sequence length="1482" mass="168595">MVIATRNTPSNSNSGELEGSMRDLVIQLQESVNQLNQSMQSMNGKIATIETGQAYLSNEVTRFRNGESSSRQYSRMTKLEFPKFSGEDVKGWLFRCQQFFKVDNVSDVEKVRLASIHLYDKALAWHRQFEKIHGELVTWELYETEIYKRFGPCYEDPMEEIKNLSQSGTVPEYQDKFEALISRVELTESQAISCFVGGLQQDIGLMVKMFRPKSLYDAFQLARMQESVKAANSKRYTPILPTPKHPVNTVIANRSTNYPAKSLTTQLALPSTPFNKSANAGNTSQRRLSQKEYEEKRSKNLCFYCDQKYVPGHKCSGQMFSLEVLGEEETHDSVEEIGEQVIEEVMEEPVICPHISLNALAGVNTFHTMRVKGHVGRQDIHILVDSGSTHNFVDVLCAKKLGCEIRSICPLQVEVPGGNQMLSSSTCRNFTWSLQGQIFKSDVMLLPLGGCDMVLGVQWLSTLGDIKWNFHTLRMEFTFQGNKITLRGTQQATLQWMNGKDYGKVLSSNKMSLSAMSLCVYPSTLMVVTLDKEQSSHSSEHSQALATLLEQFQDVFAIPNTLPPHRSHDHKIILQEGAPPVNIRPYKHPPTQKDAIELMVKELLETGVIRHSHSPFSSPIVMVKKKDGTWRMCMDYRKLNQYTVKDKFPIPVIEELIDELNGATIFSKLDLRAGYHQIRMADEDIHKTAFRTHEGHYEFLVMPFGLTNAPSTFQALMNAVFKDYLRHFVLVFFDDILIYSDSMKSHLTHLATVLQVMRSHTLFAKQSKCVFAVDQVEYLGHVLSAKGVATDPSKIEAMKSWPVPKNIKELRGFLGLTGYYRRFIKGYAILSQPLTSLLRKNAYQWSDAAQTAFDTLKKAMTQSPVLALPNFKTEFVVETDASGIGLGAVLQQGGHPIAYLSKTLAPKHQSLSTYEKEFMAIILALEKWRGYLLDRHFKIKTDHFSLKYLLDQRLSTPFQTKWLPKLLGYDYEIIYKKGADNAAADALSRLSTSVEFNSLLMSSIEPELLNKIKASWQTDVDVQLLIQKLETQAMPNTKFSWEKGELRRKGKLVIGNDAALRAQLVAIFHQEPVGGHSGIQVSLKKLASLFYWKGMSKAVKMFVRECDVCQRNKPNLEAYPGFLQPLPIPEHVWKDISMDFIDGLPSSQGKTVIFVIVDRLSKYAHFVALSHPYTAPQVAQAFLDHVYKLHGLPQTIVSDRDRVFISMFWRSLFKLLKTELHMSSAYHPQTDGQTEVVNRGLECYLRCMTGERPKEWTQWLSLAEYWYNTNFHTSINTTPFEVVYGQPPTFHVPYVVGTSSVDKVDRTLAAREEAINVLKFHLRRAQDRMKAITDGHRTDRHYAVGDMVYLKLQPYRQISVRQGVQHKLSSKFFGPFEIISKVGEVAYKLQLPDTAKVHPVFHVSQLKRCKSKEISMGTFPTCNEEGLIAVEPFKILDRRLQKKGNAATVYVLVQWANGTADDATWEWIEDLQRRFPQFLADA</sequence>
<evidence type="ECO:0000256" key="9">
    <source>
        <dbReference type="ARBA" id="ARBA00022842"/>
    </source>
</evidence>
<dbReference type="SUPFAM" id="SSF54160">
    <property type="entry name" value="Chromo domain-like"/>
    <property type="match status" value="1"/>
</dbReference>
<keyword evidence="15" id="KW-0511">Multifunctional enzyme</keyword>
<dbReference type="Gene3D" id="3.30.70.270">
    <property type="match status" value="2"/>
</dbReference>
<proteinExistence type="predicted"/>
<keyword evidence="2" id="KW-0808">Transferase</keyword>
<dbReference type="CDD" id="cd09274">
    <property type="entry name" value="RNase_HI_RT_Ty3"/>
    <property type="match status" value="1"/>
</dbReference>
<dbReference type="InterPro" id="IPR005162">
    <property type="entry name" value="Retrotrans_gag_dom"/>
</dbReference>
<evidence type="ECO:0000259" key="17">
    <source>
        <dbReference type="PROSITE" id="PS50013"/>
    </source>
</evidence>
<evidence type="ECO:0000256" key="16">
    <source>
        <dbReference type="SAM" id="MobiDB-lite"/>
    </source>
</evidence>
<dbReference type="PANTHER" id="PTHR37984">
    <property type="entry name" value="PROTEIN CBG26694"/>
    <property type="match status" value="1"/>
</dbReference>
<dbReference type="CDD" id="cd00303">
    <property type="entry name" value="retropepsin_like"/>
    <property type="match status" value="1"/>
</dbReference>
<dbReference type="Gene3D" id="1.10.340.70">
    <property type="match status" value="1"/>
</dbReference>
<dbReference type="Pfam" id="PF03732">
    <property type="entry name" value="Retrotrans_gag"/>
    <property type="match status" value="1"/>
</dbReference>
<keyword evidence="5" id="KW-0479">Metal-binding</keyword>
<dbReference type="PROSITE" id="PS50878">
    <property type="entry name" value="RT_POL"/>
    <property type="match status" value="1"/>
</dbReference>
<evidence type="ECO:0000313" key="21">
    <source>
        <dbReference type="Proteomes" id="UP001151760"/>
    </source>
</evidence>
<dbReference type="InterPro" id="IPR043128">
    <property type="entry name" value="Rev_trsase/Diguanyl_cyclase"/>
</dbReference>
<dbReference type="SUPFAM" id="SSF56672">
    <property type="entry name" value="DNA/RNA polymerases"/>
    <property type="match status" value="1"/>
</dbReference>
<feature type="domain" description="Chromo" evidence="17">
    <location>
        <begin position="1430"/>
        <end position="1482"/>
    </location>
</feature>
<protein>
    <submittedName>
        <fullName evidence="20">Retrotransposon-related protein</fullName>
    </submittedName>
</protein>
<dbReference type="Gene3D" id="3.10.10.10">
    <property type="entry name" value="HIV Type 1 Reverse Transcriptase, subunit A, domain 1"/>
    <property type="match status" value="1"/>
</dbReference>
<dbReference type="Gene3D" id="3.10.20.370">
    <property type="match status" value="1"/>
</dbReference>
<dbReference type="Pfam" id="PF17919">
    <property type="entry name" value="RT_RNaseH_2"/>
    <property type="match status" value="1"/>
</dbReference>